<evidence type="ECO:0000256" key="1">
    <source>
        <dbReference type="SAM" id="MobiDB-lite"/>
    </source>
</evidence>
<feature type="compositionally biased region" description="Low complexity" evidence="1">
    <location>
        <begin position="68"/>
        <end position="77"/>
    </location>
</feature>
<accession>A0A8X6Y0X8</accession>
<feature type="region of interest" description="Disordered" evidence="1">
    <location>
        <begin position="68"/>
        <end position="98"/>
    </location>
</feature>
<evidence type="ECO:0000313" key="3">
    <source>
        <dbReference type="Proteomes" id="UP000886998"/>
    </source>
</evidence>
<keyword evidence="3" id="KW-1185">Reference proteome</keyword>
<dbReference type="Proteomes" id="UP000886998">
    <property type="component" value="Unassembled WGS sequence"/>
</dbReference>
<organism evidence="2 3">
    <name type="scientific">Trichonephila inaurata madagascariensis</name>
    <dbReference type="NCBI Taxonomy" id="2747483"/>
    <lineage>
        <taxon>Eukaryota</taxon>
        <taxon>Metazoa</taxon>
        <taxon>Ecdysozoa</taxon>
        <taxon>Arthropoda</taxon>
        <taxon>Chelicerata</taxon>
        <taxon>Arachnida</taxon>
        <taxon>Araneae</taxon>
        <taxon>Araneomorphae</taxon>
        <taxon>Entelegynae</taxon>
        <taxon>Araneoidea</taxon>
        <taxon>Nephilidae</taxon>
        <taxon>Trichonephila</taxon>
        <taxon>Trichonephila inaurata</taxon>
    </lineage>
</organism>
<reference evidence="2" key="1">
    <citation type="submission" date="2020-08" db="EMBL/GenBank/DDBJ databases">
        <title>Multicomponent nature underlies the extraordinary mechanical properties of spider dragline silk.</title>
        <authorList>
            <person name="Kono N."/>
            <person name="Nakamura H."/>
            <person name="Mori M."/>
            <person name="Yoshida Y."/>
            <person name="Ohtoshi R."/>
            <person name="Malay A.D."/>
            <person name="Moran D.A.P."/>
            <person name="Tomita M."/>
            <person name="Numata K."/>
            <person name="Arakawa K."/>
        </authorList>
    </citation>
    <scope>NUCLEOTIDE SEQUENCE</scope>
</reference>
<comment type="caution">
    <text evidence="2">The sequence shown here is derived from an EMBL/GenBank/DDBJ whole genome shotgun (WGS) entry which is preliminary data.</text>
</comment>
<evidence type="ECO:0000313" key="2">
    <source>
        <dbReference type="EMBL" id="GFY64015.1"/>
    </source>
</evidence>
<gene>
    <name evidence="2" type="ORF">TNIN_314601</name>
</gene>
<feature type="compositionally biased region" description="Low complexity" evidence="1">
    <location>
        <begin position="85"/>
        <end position="98"/>
    </location>
</feature>
<name>A0A8X6Y0X8_9ARAC</name>
<protein>
    <submittedName>
        <fullName evidence="2">Uncharacterized protein</fullName>
    </submittedName>
</protein>
<proteinExistence type="predicted"/>
<sequence>MLGKSGRNTIGVDILNARGGFRGTGEFGGDGGFGGDGEGSCLSLLGNGLGRFGATRYGTGRRWVEGGRSSVSGSGEYRLGRSSESESLGGLYSGSTGL</sequence>
<dbReference type="EMBL" id="BMAV01015047">
    <property type="protein sequence ID" value="GFY64015.1"/>
    <property type="molecule type" value="Genomic_DNA"/>
</dbReference>
<dbReference type="AlphaFoldDB" id="A0A8X6Y0X8"/>